<evidence type="ECO:0000313" key="3">
    <source>
        <dbReference type="Proteomes" id="UP000729357"/>
    </source>
</evidence>
<comment type="caution">
    <text evidence="2">The sequence shown here is derived from an EMBL/GenBank/DDBJ whole genome shotgun (WGS) entry which is preliminary data.</text>
</comment>
<proteinExistence type="predicted"/>
<feature type="non-terminal residue" evidence="2">
    <location>
        <position position="1"/>
    </location>
</feature>
<feature type="compositionally biased region" description="Low complexity" evidence="1">
    <location>
        <begin position="99"/>
        <end position="121"/>
    </location>
</feature>
<feature type="region of interest" description="Disordered" evidence="1">
    <location>
        <begin position="92"/>
        <end position="210"/>
    </location>
</feature>
<feature type="compositionally biased region" description="Acidic residues" evidence="1">
    <location>
        <begin position="195"/>
        <end position="210"/>
    </location>
</feature>
<protein>
    <submittedName>
        <fullName evidence="2">Uncharacterized protein</fullName>
    </submittedName>
</protein>
<organism evidence="2 3">
    <name type="scientific">Aureobasidium melanogenum</name>
    <name type="common">Aureobasidium pullulans var. melanogenum</name>
    <dbReference type="NCBI Taxonomy" id="46634"/>
    <lineage>
        <taxon>Eukaryota</taxon>
        <taxon>Fungi</taxon>
        <taxon>Dikarya</taxon>
        <taxon>Ascomycota</taxon>
        <taxon>Pezizomycotina</taxon>
        <taxon>Dothideomycetes</taxon>
        <taxon>Dothideomycetidae</taxon>
        <taxon>Dothideales</taxon>
        <taxon>Saccotheciaceae</taxon>
        <taxon>Aureobasidium</taxon>
    </lineage>
</organism>
<dbReference type="Proteomes" id="UP000729357">
    <property type="component" value="Unassembled WGS sequence"/>
</dbReference>
<sequence>MGEKENPPSPGSVNPPAPLNVAPSRARNKLAERLAARAKREAEETSSFEGTDPDTADAAAVQQAFEMPMQPLTDLPDLDLSAVTTRQINELIGNTGGTSSSDRVVSAYSSSSSSSSSGLDSGSDDDDEDLADRTQEPLEGRSSEVTVGVKRRPSTTEAKKRVPLDDGDEEEQSRPPMQRTISDPFMSPVESSTDSSDEGGSDDELSFGSR</sequence>
<dbReference type="AlphaFoldDB" id="A0A9P8FFY7"/>
<accession>A0A9P8FFY7</accession>
<evidence type="ECO:0000313" key="2">
    <source>
        <dbReference type="EMBL" id="KAG9971272.1"/>
    </source>
</evidence>
<evidence type="ECO:0000256" key="1">
    <source>
        <dbReference type="SAM" id="MobiDB-lite"/>
    </source>
</evidence>
<feature type="compositionally biased region" description="Pro residues" evidence="1">
    <location>
        <begin position="7"/>
        <end position="18"/>
    </location>
</feature>
<reference evidence="2" key="2">
    <citation type="submission" date="2021-08" db="EMBL/GenBank/DDBJ databases">
        <authorList>
            <person name="Gostincar C."/>
            <person name="Sun X."/>
            <person name="Song Z."/>
            <person name="Gunde-Cimerman N."/>
        </authorList>
    </citation>
    <scope>NUCLEOTIDE SEQUENCE</scope>
    <source>
        <strain evidence="2">EXF-9298</strain>
    </source>
</reference>
<feature type="region of interest" description="Disordered" evidence="1">
    <location>
        <begin position="35"/>
        <end position="76"/>
    </location>
</feature>
<name>A0A9P8FFY7_AURME</name>
<feature type="compositionally biased region" description="Basic and acidic residues" evidence="1">
    <location>
        <begin position="131"/>
        <end position="142"/>
    </location>
</feature>
<gene>
    <name evidence="2" type="ORF">KCU98_g13978</name>
</gene>
<reference evidence="2" key="1">
    <citation type="journal article" date="2021" name="J Fungi (Basel)">
        <title>Virulence traits and population genomics of the black yeast Aureobasidium melanogenum.</title>
        <authorList>
            <person name="Cernosa A."/>
            <person name="Sun X."/>
            <person name="Gostincar C."/>
            <person name="Fang C."/>
            <person name="Gunde-Cimerman N."/>
            <person name="Song Z."/>
        </authorList>
    </citation>
    <scope>NUCLEOTIDE SEQUENCE</scope>
    <source>
        <strain evidence="2">EXF-9298</strain>
    </source>
</reference>
<dbReference type="EMBL" id="JAHFXS010002674">
    <property type="protein sequence ID" value="KAG9971272.1"/>
    <property type="molecule type" value="Genomic_DNA"/>
</dbReference>
<feature type="region of interest" description="Disordered" evidence="1">
    <location>
        <begin position="1"/>
        <end position="22"/>
    </location>
</feature>
<keyword evidence="3" id="KW-1185">Reference proteome</keyword>